<dbReference type="EMBL" id="CP036279">
    <property type="protein sequence ID" value="QDU60263.1"/>
    <property type="molecule type" value="Genomic_DNA"/>
</dbReference>
<reference evidence="2 3" key="1">
    <citation type="submission" date="2019-02" db="EMBL/GenBank/DDBJ databases">
        <title>Deep-cultivation of Planctomycetes and their phenomic and genomic characterization uncovers novel biology.</title>
        <authorList>
            <person name="Wiegand S."/>
            <person name="Jogler M."/>
            <person name="Boedeker C."/>
            <person name="Pinto D."/>
            <person name="Vollmers J."/>
            <person name="Rivas-Marin E."/>
            <person name="Kohn T."/>
            <person name="Peeters S.H."/>
            <person name="Heuer A."/>
            <person name="Rast P."/>
            <person name="Oberbeckmann S."/>
            <person name="Bunk B."/>
            <person name="Jeske O."/>
            <person name="Meyerdierks A."/>
            <person name="Storesund J.E."/>
            <person name="Kallscheuer N."/>
            <person name="Luecker S."/>
            <person name="Lage O.M."/>
            <person name="Pohl T."/>
            <person name="Merkel B.J."/>
            <person name="Hornburger P."/>
            <person name="Mueller R.-W."/>
            <person name="Bruemmer F."/>
            <person name="Labrenz M."/>
            <person name="Spormann A.M."/>
            <person name="Op den Camp H."/>
            <person name="Overmann J."/>
            <person name="Amann R."/>
            <person name="Jetten M.S.M."/>
            <person name="Mascher T."/>
            <person name="Medema M.H."/>
            <person name="Devos D.P."/>
            <person name="Kaster A.-K."/>
            <person name="Ovreas L."/>
            <person name="Rohde M."/>
            <person name="Galperin M.Y."/>
            <person name="Jogler C."/>
        </authorList>
    </citation>
    <scope>NUCLEOTIDE SEQUENCE [LARGE SCALE GENOMIC DNA]</scope>
    <source>
        <strain evidence="2 3">Pan216</strain>
    </source>
</reference>
<gene>
    <name evidence="2" type="ORF">Pan216_11020</name>
</gene>
<dbReference type="Proteomes" id="UP000317093">
    <property type="component" value="Chromosome"/>
</dbReference>
<name>A0A518AZW8_9BACT</name>
<dbReference type="AlphaFoldDB" id="A0A518AZW8"/>
<evidence type="ECO:0000313" key="3">
    <source>
        <dbReference type="Proteomes" id="UP000317093"/>
    </source>
</evidence>
<feature type="compositionally biased region" description="Basic residues" evidence="1">
    <location>
        <begin position="16"/>
        <end position="26"/>
    </location>
</feature>
<protein>
    <recommendedName>
        <fullName evidence="4">Carboxypeptidase regulatory-like domain-containing protein</fullName>
    </recommendedName>
</protein>
<organism evidence="2 3">
    <name type="scientific">Kolteria novifilia</name>
    <dbReference type="NCBI Taxonomy" id="2527975"/>
    <lineage>
        <taxon>Bacteria</taxon>
        <taxon>Pseudomonadati</taxon>
        <taxon>Planctomycetota</taxon>
        <taxon>Planctomycetia</taxon>
        <taxon>Kolteriales</taxon>
        <taxon>Kolteriaceae</taxon>
        <taxon>Kolteria</taxon>
    </lineage>
</organism>
<feature type="region of interest" description="Disordered" evidence="1">
    <location>
        <begin position="158"/>
        <end position="177"/>
    </location>
</feature>
<keyword evidence="3" id="KW-1185">Reference proteome</keyword>
<proteinExistence type="predicted"/>
<evidence type="ECO:0008006" key="4">
    <source>
        <dbReference type="Google" id="ProtNLM"/>
    </source>
</evidence>
<sequence length="209" mass="22736">MSRRSTELSRSNHTKDARRKSPSMKRHAHCRTVGYLAVLTLVIGCQQSKIEGEVPVFPVTGTMLANGKPATGAMITLHTIDTTTAHYFPRATAGEDGTFRLSTFVSDDGAPTGEFVVTIRWPDPKVVAQDPLGEREEAPPDLLKRKVLLATDVELATDRPGVRHPTGTGRPFGQESSVEDGILVHREFRVTMTKGGDIVATILCESVDD</sequence>
<dbReference type="KEGG" id="knv:Pan216_11020"/>
<evidence type="ECO:0000256" key="1">
    <source>
        <dbReference type="SAM" id="MobiDB-lite"/>
    </source>
</evidence>
<accession>A0A518AZW8</accession>
<feature type="region of interest" description="Disordered" evidence="1">
    <location>
        <begin position="1"/>
        <end position="26"/>
    </location>
</feature>
<evidence type="ECO:0000313" key="2">
    <source>
        <dbReference type="EMBL" id="QDU60263.1"/>
    </source>
</evidence>